<comment type="similarity">
    <text evidence="1 6">Belongs to the methyltransferase superfamily.</text>
</comment>
<name>E4WVS7_OIKDI</name>
<dbReference type="PROSITE" id="PS51515">
    <property type="entry name" value="BIN3_SAM"/>
    <property type="match status" value="1"/>
</dbReference>
<dbReference type="GO" id="GO:0017069">
    <property type="term" value="F:snRNA binding"/>
    <property type="evidence" value="ECO:0007669"/>
    <property type="project" value="TreeGrafter"/>
</dbReference>
<dbReference type="Pfam" id="PF06859">
    <property type="entry name" value="Bin3"/>
    <property type="match status" value="1"/>
</dbReference>
<feature type="region of interest" description="Disordered" evidence="7">
    <location>
        <begin position="1"/>
        <end position="33"/>
    </location>
</feature>
<dbReference type="InParanoid" id="E4WVS7"/>
<proteinExistence type="inferred from homology"/>
<dbReference type="InterPro" id="IPR029063">
    <property type="entry name" value="SAM-dependent_MTases_sf"/>
</dbReference>
<evidence type="ECO:0000256" key="2">
    <source>
        <dbReference type="ARBA" id="ARBA00022603"/>
    </source>
</evidence>
<dbReference type="Proteomes" id="UP000001307">
    <property type="component" value="Unassembled WGS sequence"/>
</dbReference>
<dbReference type="EC" id="2.1.1.-" evidence="6"/>
<dbReference type="CDD" id="cd02440">
    <property type="entry name" value="AdoMet_MTases"/>
    <property type="match status" value="1"/>
</dbReference>
<reference evidence="9" key="1">
    <citation type="journal article" date="2010" name="Science">
        <title>Plasticity of animal genome architecture unmasked by rapid evolution of a pelagic tunicate.</title>
        <authorList>
            <person name="Denoeud F."/>
            <person name="Henriet S."/>
            <person name="Mungpakdee S."/>
            <person name="Aury J.M."/>
            <person name="Da Silva C."/>
            <person name="Brinkmann H."/>
            <person name="Mikhaleva J."/>
            <person name="Olsen L.C."/>
            <person name="Jubin C."/>
            <person name="Canestro C."/>
            <person name="Bouquet J.M."/>
            <person name="Danks G."/>
            <person name="Poulain J."/>
            <person name="Campsteijn C."/>
            <person name="Adamski M."/>
            <person name="Cross I."/>
            <person name="Yadetie F."/>
            <person name="Muffato M."/>
            <person name="Louis A."/>
            <person name="Butcher S."/>
            <person name="Tsagkogeorga G."/>
            <person name="Konrad A."/>
            <person name="Singh S."/>
            <person name="Jensen M.F."/>
            <person name="Cong E.H."/>
            <person name="Eikeseth-Otteraa H."/>
            <person name="Noel B."/>
            <person name="Anthouard V."/>
            <person name="Porcel B.M."/>
            <person name="Kachouri-Lafond R."/>
            <person name="Nishino A."/>
            <person name="Ugolini M."/>
            <person name="Chourrout P."/>
            <person name="Nishida H."/>
            <person name="Aasland R."/>
            <person name="Huzurbazar S."/>
            <person name="Westhof E."/>
            <person name="Delsuc F."/>
            <person name="Lehrach H."/>
            <person name="Reinhardt R."/>
            <person name="Weissenbach J."/>
            <person name="Roy S.W."/>
            <person name="Artiguenave F."/>
            <person name="Postlethwait J.H."/>
            <person name="Manak J.R."/>
            <person name="Thompson E.M."/>
            <person name="Jaillon O."/>
            <person name="Du Pasquier L."/>
            <person name="Boudinot P."/>
            <person name="Liberles D.A."/>
            <person name="Volff J.N."/>
            <person name="Philippe H."/>
            <person name="Lenhard B."/>
            <person name="Roest Crollius H."/>
            <person name="Wincker P."/>
            <person name="Chourrout D."/>
        </authorList>
    </citation>
    <scope>NUCLEOTIDE SEQUENCE [LARGE SCALE GENOMIC DNA]</scope>
</reference>
<dbReference type="FunFam" id="3.40.50.150:FF:000083">
    <property type="entry name" value="7SK snRNA methylphosphate capping enzyme"/>
    <property type="match status" value="1"/>
</dbReference>
<dbReference type="OrthoDB" id="10017101at2759"/>
<dbReference type="GO" id="GO:0040031">
    <property type="term" value="P:snRNA modification"/>
    <property type="evidence" value="ECO:0007669"/>
    <property type="project" value="TreeGrafter"/>
</dbReference>
<keyword evidence="2 6" id="KW-0489">Methyltransferase</keyword>
<gene>
    <name evidence="9" type="ORF">GSOID_T00008985001</name>
</gene>
<dbReference type="GO" id="GO:0008171">
    <property type="term" value="F:O-methyltransferase activity"/>
    <property type="evidence" value="ECO:0007669"/>
    <property type="project" value="UniProtKB-UniRule"/>
</dbReference>
<feature type="domain" description="Bin3-type SAM" evidence="8">
    <location>
        <begin position="127"/>
        <end position="356"/>
    </location>
</feature>
<dbReference type="Gene3D" id="3.40.50.150">
    <property type="entry name" value="Vaccinia Virus protein VP39"/>
    <property type="match status" value="1"/>
</dbReference>
<evidence type="ECO:0000259" key="8">
    <source>
        <dbReference type="PROSITE" id="PS51515"/>
    </source>
</evidence>
<protein>
    <recommendedName>
        <fullName evidence="6">RNA methyltransferase</fullName>
        <ecNumber evidence="6">2.1.1.-</ecNumber>
    </recommendedName>
</protein>
<organism evidence="9">
    <name type="scientific">Oikopleura dioica</name>
    <name type="common">Tunicate</name>
    <dbReference type="NCBI Taxonomy" id="34765"/>
    <lineage>
        <taxon>Eukaryota</taxon>
        <taxon>Metazoa</taxon>
        <taxon>Chordata</taxon>
        <taxon>Tunicata</taxon>
        <taxon>Appendicularia</taxon>
        <taxon>Copelata</taxon>
        <taxon>Oikopleuridae</taxon>
        <taxon>Oikopleura</taxon>
    </lineage>
</organism>
<sequence length="357" mass="41136">MNHSRPRKRKVSGDQSSESKEFPIGSVDDPLGLDSISHDAIINDVEENEFNITTEKESANNKIPENLTDPLGLDEEEGKAAAKKQRKGSKSGSQIRKSSKTREDKQNFPHGNYIQYYGYRNSNKFTDYRVDMMKKEWIHGLDILDIGCNSGHLTLLIARDLKPRKIVGVDIDEKLIEMAQKNIRHYCPEEKKFPASFSKLYGPLRAPYVNTGLSASRGKDFPENVHFINGNYVFSCDEFLERQEPEYDTIIAFSVSKWVHLNNGDNGIKRFFRRIFRQLRPGGRFLLEPQPWKSYARRKKLTPEIEENYKNIKFKPAEFTSFLTSIGFSDPINLTSAQSEKGFKQREVLLYNKPLNI</sequence>
<evidence type="ECO:0000256" key="4">
    <source>
        <dbReference type="ARBA" id="ARBA00022691"/>
    </source>
</evidence>
<keyword evidence="4 5" id="KW-0949">S-adenosyl-L-methionine</keyword>
<feature type="region of interest" description="Disordered" evidence="7">
    <location>
        <begin position="53"/>
        <end position="109"/>
    </location>
</feature>
<dbReference type="InterPro" id="IPR010675">
    <property type="entry name" value="Bin3_C"/>
</dbReference>
<accession>E4WVS7</accession>
<dbReference type="SUPFAM" id="SSF53335">
    <property type="entry name" value="S-adenosyl-L-methionine-dependent methyltransferases"/>
    <property type="match status" value="1"/>
</dbReference>
<keyword evidence="10" id="KW-1185">Reference proteome</keyword>
<dbReference type="InterPro" id="IPR039772">
    <property type="entry name" value="Bin3-like"/>
</dbReference>
<feature type="compositionally biased region" description="Basic residues" evidence="7">
    <location>
        <begin position="1"/>
        <end position="10"/>
    </location>
</feature>
<dbReference type="GO" id="GO:0032259">
    <property type="term" value="P:methylation"/>
    <property type="evidence" value="ECO:0007669"/>
    <property type="project" value="UniProtKB-KW"/>
</dbReference>
<evidence type="ECO:0000256" key="3">
    <source>
        <dbReference type="ARBA" id="ARBA00022679"/>
    </source>
</evidence>
<dbReference type="Pfam" id="PF13847">
    <property type="entry name" value="Methyltransf_31"/>
    <property type="match status" value="1"/>
</dbReference>
<dbReference type="InterPro" id="IPR024160">
    <property type="entry name" value="BIN3_SAM-bd_dom"/>
</dbReference>
<dbReference type="AlphaFoldDB" id="E4WVS7"/>
<dbReference type="PANTHER" id="PTHR12315">
    <property type="entry name" value="BICOID-INTERACTING PROTEIN RELATED"/>
    <property type="match status" value="1"/>
</dbReference>
<dbReference type="EMBL" id="FN653017">
    <property type="protein sequence ID" value="CBY21230.1"/>
    <property type="molecule type" value="Genomic_DNA"/>
</dbReference>
<evidence type="ECO:0000256" key="7">
    <source>
        <dbReference type="SAM" id="MobiDB-lite"/>
    </source>
</evidence>
<evidence type="ECO:0000256" key="1">
    <source>
        <dbReference type="ARBA" id="ARBA00008361"/>
    </source>
</evidence>
<evidence type="ECO:0000313" key="10">
    <source>
        <dbReference type="Proteomes" id="UP000001307"/>
    </source>
</evidence>
<evidence type="ECO:0000256" key="6">
    <source>
        <dbReference type="RuleBase" id="RU367087"/>
    </source>
</evidence>
<evidence type="ECO:0000313" key="9">
    <source>
        <dbReference type="EMBL" id="CBY21230.1"/>
    </source>
</evidence>
<dbReference type="PANTHER" id="PTHR12315:SF0">
    <property type="entry name" value="7SK SNRNA METHYLPHOSPHATE CAPPING ENZYME"/>
    <property type="match status" value="1"/>
</dbReference>
<dbReference type="GO" id="GO:0008173">
    <property type="term" value="F:RNA methyltransferase activity"/>
    <property type="evidence" value="ECO:0007669"/>
    <property type="project" value="UniProtKB-UniRule"/>
</dbReference>
<keyword evidence="3 6" id="KW-0808">Transferase</keyword>
<dbReference type="InterPro" id="IPR025714">
    <property type="entry name" value="Methyltranfer_dom"/>
</dbReference>
<evidence type="ECO:0000256" key="5">
    <source>
        <dbReference type="PROSITE-ProRule" id="PRU00848"/>
    </source>
</evidence>